<keyword evidence="2" id="KW-1185">Reference proteome</keyword>
<evidence type="ECO:0000313" key="2">
    <source>
        <dbReference type="Proteomes" id="UP000807159"/>
    </source>
</evidence>
<dbReference type="EMBL" id="JACEGQ020000008">
    <property type="protein sequence ID" value="KAH8500412.1"/>
    <property type="molecule type" value="Genomic_DNA"/>
</dbReference>
<comment type="caution">
    <text evidence="1">The sequence shown here is derived from an EMBL/GenBank/DDBJ whole genome shotgun (WGS) entry which is preliminary data.</text>
</comment>
<evidence type="ECO:0000313" key="1">
    <source>
        <dbReference type="EMBL" id="KAH8500412.1"/>
    </source>
</evidence>
<sequence length="146" mass="16504">MKTERSFLATYWDVNGLEVYWDVNGLARDQQFRANIRGTCDIPDLVLRGCRRGTIHHSVIAQACEKTTGVDLGKNPSKTDSDEDAQIRLQNPAEKLRSCSLDLIAKTNKSTSNIYHFPSVIRPVLHKNMKIYMEMVHKGTGLARKS</sequence>
<reference evidence="1" key="1">
    <citation type="journal article" date="2021" name="J. Hered.">
        <title>Genome Assembly of Salicaceae Populus deltoides (Eastern Cottonwood) I-69 Based on Nanopore Sequencing and Hi-C Technologies.</title>
        <authorList>
            <person name="Bai S."/>
            <person name="Wu H."/>
            <person name="Zhang J."/>
            <person name="Pan Z."/>
            <person name="Zhao W."/>
            <person name="Li Z."/>
            <person name="Tong C."/>
        </authorList>
    </citation>
    <scope>NUCLEOTIDE SEQUENCE</scope>
    <source>
        <tissue evidence="1">Leaf</tissue>
    </source>
</reference>
<dbReference type="AlphaFoldDB" id="A0A8T2Y5X9"/>
<proteinExistence type="predicted"/>
<dbReference type="Proteomes" id="UP000807159">
    <property type="component" value="Chromosome 8"/>
</dbReference>
<accession>A0A8T2Y5X9</accession>
<organism evidence="1 2">
    <name type="scientific">Populus deltoides</name>
    <name type="common">Eastern poplar</name>
    <name type="synonym">Eastern cottonwood</name>
    <dbReference type="NCBI Taxonomy" id="3696"/>
    <lineage>
        <taxon>Eukaryota</taxon>
        <taxon>Viridiplantae</taxon>
        <taxon>Streptophyta</taxon>
        <taxon>Embryophyta</taxon>
        <taxon>Tracheophyta</taxon>
        <taxon>Spermatophyta</taxon>
        <taxon>Magnoliopsida</taxon>
        <taxon>eudicotyledons</taxon>
        <taxon>Gunneridae</taxon>
        <taxon>Pentapetalae</taxon>
        <taxon>rosids</taxon>
        <taxon>fabids</taxon>
        <taxon>Malpighiales</taxon>
        <taxon>Salicaceae</taxon>
        <taxon>Saliceae</taxon>
        <taxon>Populus</taxon>
    </lineage>
</organism>
<name>A0A8T2Y5X9_POPDE</name>
<protein>
    <submittedName>
        <fullName evidence="1">Uncharacterized protein</fullName>
    </submittedName>
</protein>
<gene>
    <name evidence="1" type="ORF">H0E87_015605</name>
</gene>